<gene>
    <name evidence="1" type="ORF">JK636_06760</name>
</gene>
<evidence type="ECO:0000313" key="1">
    <source>
        <dbReference type="EMBL" id="MBL4935458.1"/>
    </source>
</evidence>
<protein>
    <submittedName>
        <fullName evidence="1">Uncharacterized protein</fullName>
    </submittedName>
</protein>
<keyword evidence="2" id="KW-1185">Reference proteome</keyword>
<dbReference type="RefSeq" id="WP_202748067.1">
    <property type="nucleotide sequence ID" value="NZ_JAESWC010000002.1"/>
</dbReference>
<accession>A0ABS1T7Y0</accession>
<reference evidence="1 2" key="1">
    <citation type="submission" date="2021-01" db="EMBL/GenBank/DDBJ databases">
        <title>Genome public.</title>
        <authorList>
            <person name="Liu C."/>
            <person name="Sun Q."/>
        </authorList>
    </citation>
    <scope>NUCLEOTIDE SEQUENCE [LARGE SCALE GENOMIC DNA]</scope>
    <source>
        <strain evidence="1 2">YIM B02515</strain>
    </source>
</reference>
<comment type="caution">
    <text evidence="1">The sequence shown here is derived from an EMBL/GenBank/DDBJ whole genome shotgun (WGS) entry which is preliminary data.</text>
</comment>
<evidence type="ECO:0000313" key="2">
    <source>
        <dbReference type="Proteomes" id="UP000632377"/>
    </source>
</evidence>
<dbReference type="EMBL" id="JAESWC010000002">
    <property type="protein sequence ID" value="MBL4935458.1"/>
    <property type="molecule type" value="Genomic_DNA"/>
</dbReference>
<proteinExistence type="predicted"/>
<dbReference type="Proteomes" id="UP000632377">
    <property type="component" value="Unassembled WGS sequence"/>
</dbReference>
<organism evidence="1 2">
    <name type="scientific">Clostridium rhizosphaerae</name>
    <dbReference type="NCBI Taxonomy" id="2803861"/>
    <lineage>
        <taxon>Bacteria</taxon>
        <taxon>Bacillati</taxon>
        <taxon>Bacillota</taxon>
        <taxon>Clostridia</taxon>
        <taxon>Eubacteriales</taxon>
        <taxon>Clostridiaceae</taxon>
        <taxon>Clostridium</taxon>
    </lineage>
</organism>
<sequence>MKKNIKLSDDKLRQIVDGFSLDNSRKSKELDSFVTTDQGVYYFPDDKAEILKKEK</sequence>
<name>A0ABS1T7Y0_9CLOT</name>